<comment type="similarity">
    <text evidence="3">Belongs to the variable small protein (Vsp) family.</text>
</comment>
<dbReference type="Gene3D" id="1.20.120.240">
    <property type="entry name" value="Lipoprotein, type 6"/>
    <property type="match status" value="1"/>
</dbReference>
<evidence type="ECO:0000256" key="9">
    <source>
        <dbReference type="SAM" id="SignalP"/>
    </source>
</evidence>
<keyword evidence="10" id="KW-0614">Plasmid</keyword>
<dbReference type="PROSITE" id="PS51257">
    <property type="entry name" value="PROKAR_LIPOPROTEIN"/>
    <property type="match status" value="1"/>
</dbReference>
<comment type="subcellular location">
    <subcellularLocation>
        <location evidence="2">Cell outer membrane</location>
        <topology evidence="2">Lipid-anchor</topology>
    </subcellularLocation>
</comment>
<evidence type="ECO:0000256" key="6">
    <source>
        <dbReference type="ARBA" id="ARBA00023139"/>
    </source>
</evidence>
<proteinExistence type="inferred from homology"/>
<evidence type="ECO:0000256" key="2">
    <source>
        <dbReference type="ARBA" id="ARBA00004459"/>
    </source>
</evidence>
<dbReference type="InterPro" id="IPR001800">
    <property type="entry name" value="Lipoprotein_OspC"/>
</dbReference>
<protein>
    <submittedName>
        <fullName evidence="10">Variable outer membrane protein</fullName>
    </submittedName>
</protein>
<dbReference type="Pfam" id="PF01441">
    <property type="entry name" value="Lipoprotein_6"/>
    <property type="match status" value="1"/>
</dbReference>
<evidence type="ECO:0000256" key="3">
    <source>
        <dbReference type="ARBA" id="ARBA00008719"/>
    </source>
</evidence>
<organism evidence="10">
    <name type="scientific">Borrelia coriaceae ATCC 43381</name>
    <dbReference type="NCBI Taxonomy" id="1408429"/>
    <lineage>
        <taxon>Bacteria</taxon>
        <taxon>Pseudomonadati</taxon>
        <taxon>Spirochaetota</taxon>
        <taxon>Spirochaetia</taxon>
        <taxon>Spirochaetales</taxon>
        <taxon>Borreliaceae</taxon>
        <taxon>Borrelia</taxon>
    </lineage>
</organism>
<evidence type="ECO:0000256" key="5">
    <source>
        <dbReference type="ARBA" id="ARBA00023136"/>
    </source>
</evidence>
<evidence type="ECO:0000313" key="10">
    <source>
        <dbReference type="EMBL" id="AHH11693.1"/>
    </source>
</evidence>
<feature type="chain" id="PRO_5004873188" evidence="9">
    <location>
        <begin position="33"/>
        <end position="231"/>
    </location>
</feature>
<evidence type="ECO:0000256" key="1">
    <source>
        <dbReference type="ARBA" id="ARBA00003932"/>
    </source>
</evidence>
<keyword evidence="8" id="KW-0449">Lipoprotein</keyword>
<accession>W5SYA7</accession>
<dbReference type="InterPro" id="IPR036437">
    <property type="entry name" value="OspC-like_sf"/>
</dbReference>
<dbReference type="SUPFAM" id="SSF63515">
    <property type="entry name" value="Outer surface protein C (OspC)"/>
    <property type="match status" value="1"/>
</dbReference>
<dbReference type="HOGENOM" id="CLU_089887_0_0_12"/>
<dbReference type="AlphaFoldDB" id="W5SYA7"/>
<evidence type="ECO:0000256" key="7">
    <source>
        <dbReference type="ARBA" id="ARBA00023237"/>
    </source>
</evidence>
<sequence length="231" mass="24471">MKINIKNINIKSICAILFIFLFLSCNNSGENAEVKEKLRTGQAVTADGTVIDLKLVGDKAKEVVAFVMSIEEIASLINSIDELAKGIGKQINSSGITTDGSNNNKNNGLMAGVYEIASVILTKITGLQVGESLKGKDLETKIETVKTKAGVFKTKLLAQYSTLGAGGGTQDSNAKQAIDRKAHGTDGTHGAKELNELHIAVIDLMNTAKEILSGTIKGIKEPDKEATIKAN</sequence>
<geneLocation type="plasmid" evidence="10">
    <name>unnamed</name>
</geneLocation>
<evidence type="ECO:0000256" key="8">
    <source>
        <dbReference type="ARBA" id="ARBA00023288"/>
    </source>
</evidence>
<keyword evidence="5" id="KW-0472">Membrane</keyword>
<dbReference type="OrthoDB" id="352157at2"/>
<keyword evidence="4 9" id="KW-0732">Signal</keyword>
<keyword evidence="7" id="KW-0998">Cell outer membrane</keyword>
<gene>
    <name evidence="10" type="ORF">BCO_0124103</name>
</gene>
<evidence type="ECO:0000256" key="4">
    <source>
        <dbReference type="ARBA" id="ARBA00022729"/>
    </source>
</evidence>
<name>W5SYA7_9SPIR</name>
<dbReference type="GO" id="GO:0009279">
    <property type="term" value="C:cell outer membrane"/>
    <property type="evidence" value="ECO:0007669"/>
    <property type="project" value="UniProtKB-SubCell"/>
</dbReference>
<keyword evidence="6" id="KW-0564">Palmitate</keyword>
<dbReference type="EMBL" id="CP005765">
    <property type="protein sequence ID" value="AHH11693.1"/>
    <property type="molecule type" value="Genomic_DNA"/>
</dbReference>
<reference evidence="10" key="1">
    <citation type="submission" date="2013-04" db="EMBL/GenBank/DDBJ databases">
        <title>Comparative Genomics of Relapsing Fever Spirochetes.</title>
        <authorList>
            <person name="Schwan T.G."/>
            <person name="Raffel S.J."/>
            <person name="Porcella S.F."/>
            <person name="Martens C.A."/>
            <person name="Bruno D.P."/>
            <person name="Ricklefs S.M."/>
            <person name="Barbian K.B."/>
        </authorList>
    </citation>
    <scope>NUCLEOTIDE SEQUENCE</scope>
    <source>
        <strain evidence="10">Co53</strain>
        <plasmid evidence="10">unnamed</plasmid>
    </source>
</reference>
<comment type="function">
    <text evidence="1">The Vlp and Vsp proteins are antigenically distinct proteins, only one vlp or vsp gene is transcriptionally active at any one time. Switching between these genes is a mechanism of host immune response evasion.</text>
</comment>
<feature type="signal peptide" evidence="9">
    <location>
        <begin position="1"/>
        <end position="32"/>
    </location>
</feature>
<dbReference type="RefSeq" id="WP_025408895.1">
    <property type="nucleotide sequence ID" value="NZ_CP005765.1"/>
</dbReference>